<organism evidence="1 2">
    <name type="scientific">Dimorphilus gyrociliatus</name>
    <dbReference type="NCBI Taxonomy" id="2664684"/>
    <lineage>
        <taxon>Eukaryota</taxon>
        <taxon>Metazoa</taxon>
        <taxon>Spiralia</taxon>
        <taxon>Lophotrochozoa</taxon>
        <taxon>Annelida</taxon>
        <taxon>Polychaeta</taxon>
        <taxon>Polychaeta incertae sedis</taxon>
        <taxon>Dinophilidae</taxon>
        <taxon>Dimorphilus</taxon>
    </lineage>
</organism>
<sequence length="163" mass="19031">MDGKTLSRSIKTWTKILEGFQHFEKMTGTKKNKAIIKEFVVHYLINITESMGPDWTFYLDPSSSYQLRPSLYYNFANSYRHTFIADALVDSKSVDEFNKDLNFIYKKGDTSKFIFELVETLSNSDWRKIADTLQEFANLLIENKDTTILKNLKKIYMILPLAS</sequence>
<gene>
    <name evidence="1" type="ORF">DGYR_LOCUS13908</name>
</gene>
<reference evidence="1 2" key="1">
    <citation type="submission" date="2020-08" db="EMBL/GenBank/DDBJ databases">
        <authorList>
            <person name="Hejnol A."/>
        </authorList>
    </citation>
    <scope>NUCLEOTIDE SEQUENCE [LARGE SCALE GENOMIC DNA]</scope>
</reference>
<keyword evidence="2" id="KW-1185">Reference proteome</keyword>
<dbReference type="EMBL" id="CAJFCJ010000071">
    <property type="protein sequence ID" value="CAD5126674.1"/>
    <property type="molecule type" value="Genomic_DNA"/>
</dbReference>
<comment type="caution">
    <text evidence="1">The sequence shown here is derived from an EMBL/GenBank/DDBJ whole genome shotgun (WGS) entry which is preliminary data.</text>
</comment>
<proteinExistence type="predicted"/>
<dbReference type="AlphaFoldDB" id="A0A7I8WEQ1"/>
<evidence type="ECO:0000313" key="1">
    <source>
        <dbReference type="EMBL" id="CAD5126674.1"/>
    </source>
</evidence>
<evidence type="ECO:0000313" key="2">
    <source>
        <dbReference type="Proteomes" id="UP000549394"/>
    </source>
</evidence>
<name>A0A7I8WEQ1_9ANNE</name>
<accession>A0A7I8WEQ1</accession>
<dbReference type="Proteomes" id="UP000549394">
    <property type="component" value="Unassembled WGS sequence"/>
</dbReference>
<protein>
    <submittedName>
        <fullName evidence="1">Uncharacterized protein</fullName>
    </submittedName>
</protein>